<dbReference type="Proteomes" id="UP000252792">
    <property type="component" value="Unassembled WGS sequence"/>
</dbReference>
<dbReference type="AlphaFoldDB" id="A0A366JBU2"/>
<gene>
    <name evidence="1" type="ORF">DFP80_105139</name>
</gene>
<protein>
    <recommendedName>
        <fullName evidence="3">Sugar phosphate isomerase/epimerase</fullName>
    </recommendedName>
</protein>
<keyword evidence="2" id="KW-1185">Reference proteome</keyword>
<reference evidence="1 2" key="1">
    <citation type="submission" date="2018-06" db="EMBL/GenBank/DDBJ databases">
        <title>Genomic Encyclopedia of Type Strains, Phase III (KMG-III): the genomes of soil and plant-associated and newly described type strains.</title>
        <authorList>
            <person name="Whitman W."/>
        </authorList>
    </citation>
    <scope>NUCLEOTIDE SEQUENCE [LARGE SCALE GENOMIC DNA]</scope>
    <source>
        <strain evidence="1 2">CECT 7377</strain>
    </source>
</reference>
<proteinExistence type="predicted"/>
<organism evidence="1 2">
    <name type="scientific">Marinomonas rhizomae</name>
    <dbReference type="NCBI Taxonomy" id="491948"/>
    <lineage>
        <taxon>Bacteria</taxon>
        <taxon>Pseudomonadati</taxon>
        <taxon>Pseudomonadota</taxon>
        <taxon>Gammaproteobacteria</taxon>
        <taxon>Oceanospirillales</taxon>
        <taxon>Oceanospirillaceae</taxon>
        <taxon>Marinomonas</taxon>
    </lineage>
</organism>
<evidence type="ECO:0008006" key="3">
    <source>
        <dbReference type="Google" id="ProtNLM"/>
    </source>
</evidence>
<dbReference type="EMBL" id="QNSE01000005">
    <property type="protein sequence ID" value="RBP83819.1"/>
    <property type="molecule type" value="Genomic_DNA"/>
</dbReference>
<evidence type="ECO:0000313" key="1">
    <source>
        <dbReference type="EMBL" id="RBP83819.1"/>
    </source>
</evidence>
<sequence>MKLSMCTDSPGNLSYTEMLDKVVALGLEGVEMTGDGWS</sequence>
<name>A0A366JBU2_9GAMM</name>
<comment type="caution">
    <text evidence="1">The sequence shown here is derived from an EMBL/GenBank/DDBJ whole genome shotgun (WGS) entry which is preliminary data.</text>
</comment>
<accession>A0A366JBU2</accession>
<evidence type="ECO:0000313" key="2">
    <source>
        <dbReference type="Proteomes" id="UP000252792"/>
    </source>
</evidence>